<gene>
    <name evidence="10" type="ORF">A2150_05955</name>
</gene>
<dbReference type="Pfam" id="PF19029">
    <property type="entry name" value="DUF883_C"/>
    <property type="match status" value="1"/>
</dbReference>
<evidence type="ECO:0000256" key="3">
    <source>
        <dbReference type="ARBA" id="ARBA00022475"/>
    </source>
</evidence>
<organism evidence="10 11">
    <name type="scientific">Candidatus Muproteobacteria bacterium RBG_16_64_11</name>
    <dbReference type="NCBI Taxonomy" id="1817758"/>
    <lineage>
        <taxon>Bacteria</taxon>
        <taxon>Pseudomonadati</taxon>
        <taxon>Pseudomonadota</taxon>
        <taxon>Candidatus Muproteobacteria</taxon>
    </lineage>
</organism>
<comment type="similarity">
    <text evidence="2">Belongs to the ElaB/YgaM/YqjD family.</text>
</comment>
<name>A0A1F6TI60_9PROT</name>
<keyword evidence="6" id="KW-1133">Transmembrane helix</keyword>
<sequence>MNTTSQTEVAKERLIKDFKNVVADTEDLLRATASQTGEKVAGVRAKVEEGLAVAKKQLTDLEEGLVERSKAAARATDELVQEHPWKAVGIAAAVGFLLGMLTSRR</sequence>
<evidence type="ECO:0000313" key="11">
    <source>
        <dbReference type="Proteomes" id="UP000177925"/>
    </source>
</evidence>
<protein>
    <recommendedName>
        <fullName evidence="12">DUF883 domain-containing protein</fullName>
    </recommendedName>
</protein>
<dbReference type="Pfam" id="PF05957">
    <property type="entry name" value="DUF883"/>
    <property type="match status" value="1"/>
</dbReference>
<evidence type="ECO:0000256" key="4">
    <source>
        <dbReference type="ARBA" id="ARBA00022519"/>
    </source>
</evidence>
<comment type="subcellular location">
    <subcellularLocation>
        <location evidence="1">Cell inner membrane</location>
        <topology evidence="1">Single-pass membrane protein</topology>
    </subcellularLocation>
</comment>
<evidence type="ECO:0000313" key="10">
    <source>
        <dbReference type="EMBL" id="OGI44830.1"/>
    </source>
</evidence>
<keyword evidence="3" id="KW-1003">Cell membrane</keyword>
<dbReference type="GO" id="GO:0043022">
    <property type="term" value="F:ribosome binding"/>
    <property type="evidence" value="ECO:0007669"/>
    <property type="project" value="InterPro"/>
</dbReference>
<reference evidence="10 11" key="1">
    <citation type="journal article" date="2016" name="Nat. Commun.">
        <title>Thousands of microbial genomes shed light on interconnected biogeochemical processes in an aquifer system.</title>
        <authorList>
            <person name="Anantharaman K."/>
            <person name="Brown C.T."/>
            <person name="Hug L.A."/>
            <person name="Sharon I."/>
            <person name="Castelle C.J."/>
            <person name="Probst A.J."/>
            <person name="Thomas B.C."/>
            <person name="Singh A."/>
            <person name="Wilkins M.J."/>
            <person name="Karaoz U."/>
            <person name="Brodie E.L."/>
            <person name="Williams K.H."/>
            <person name="Hubbard S.S."/>
            <person name="Banfield J.F."/>
        </authorList>
    </citation>
    <scope>NUCLEOTIDE SEQUENCE [LARGE SCALE GENOMIC DNA]</scope>
</reference>
<accession>A0A1F6TI60</accession>
<evidence type="ECO:0000256" key="7">
    <source>
        <dbReference type="ARBA" id="ARBA00023136"/>
    </source>
</evidence>
<evidence type="ECO:0008006" key="12">
    <source>
        <dbReference type="Google" id="ProtNLM"/>
    </source>
</evidence>
<dbReference type="PANTHER" id="PTHR35893">
    <property type="entry name" value="INNER MEMBRANE PROTEIN-RELATED"/>
    <property type="match status" value="1"/>
</dbReference>
<evidence type="ECO:0000256" key="5">
    <source>
        <dbReference type="ARBA" id="ARBA00022692"/>
    </source>
</evidence>
<feature type="domain" description="DUF883" evidence="8">
    <location>
        <begin position="12"/>
        <end position="63"/>
    </location>
</feature>
<dbReference type="Proteomes" id="UP000177925">
    <property type="component" value="Unassembled WGS sequence"/>
</dbReference>
<dbReference type="AlphaFoldDB" id="A0A1F6TI60"/>
<dbReference type="InterPro" id="IPR043604">
    <property type="entry name" value="DUF883_N"/>
</dbReference>
<evidence type="ECO:0000256" key="1">
    <source>
        <dbReference type="ARBA" id="ARBA00004377"/>
    </source>
</evidence>
<keyword evidence="5" id="KW-0812">Transmembrane</keyword>
<dbReference type="STRING" id="1817758.A2150_05955"/>
<dbReference type="InterPro" id="IPR043605">
    <property type="entry name" value="DUF883_C"/>
</dbReference>
<dbReference type="PANTHER" id="PTHR35893:SF3">
    <property type="entry name" value="INNER MEMBRANE PROTEIN"/>
    <property type="match status" value="1"/>
</dbReference>
<comment type="caution">
    <text evidence="10">The sequence shown here is derived from an EMBL/GenBank/DDBJ whole genome shotgun (WGS) entry which is preliminary data.</text>
</comment>
<dbReference type="GO" id="GO:0005886">
    <property type="term" value="C:plasma membrane"/>
    <property type="evidence" value="ECO:0007669"/>
    <property type="project" value="UniProtKB-SubCell"/>
</dbReference>
<proteinExistence type="inferred from homology"/>
<feature type="domain" description="DUF883" evidence="9">
    <location>
        <begin position="76"/>
        <end position="105"/>
    </location>
</feature>
<evidence type="ECO:0000256" key="6">
    <source>
        <dbReference type="ARBA" id="ARBA00022989"/>
    </source>
</evidence>
<evidence type="ECO:0000256" key="2">
    <source>
        <dbReference type="ARBA" id="ARBA00010423"/>
    </source>
</evidence>
<dbReference type="EMBL" id="MFSS01000011">
    <property type="protein sequence ID" value="OGI44830.1"/>
    <property type="molecule type" value="Genomic_DNA"/>
</dbReference>
<keyword evidence="4" id="KW-0997">Cell inner membrane</keyword>
<dbReference type="InterPro" id="IPR010279">
    <property type="entry name" value="YqjD/ElaB"/>
</dbReference>
<evidence type="ECO:0000259" key="8">
    <source>
        <dbReference type="Pfam" id="PF05957"/>
    </source>
</evidence>
<keyword evidence="7" id="KW-0472">Membrane</keyword>
<evidence type="ECO:0000259" key="9">
    <source>
        <dbReference type="Pfam" id="PF19029"/>
    </source>
</evidence>